<evidence type="ECO:0000313" key="2">
    <source>
        <dbReference type="EMBL" id="GAK49464.1"/>
    </source>
</evidence>
<dbReference type="STRING" id="1499966.U14_00686"/>
<organism evidence="2">
    <name type="scientific">Candidatus Moduliflexus flocculans</name>
    <dbReference type="NCBI Taxonomy" id="1499966"/>
    <lineage>
        <taxon>Bacteria</taxon>
        <taxon>Candidatus Moduliflexota</taxon>
        <taxon>Candidatus Moduliflexia</taxon>
        <taxon>Candidatus Moduliflexales</taxon>
        <taxon>Candidatus Moduliflexaceae</taxon>
    </lineage>
</organism>
<feature type="domain" description="RXYLT1 C-terminal" evidence="1">
    <location>
        <begin position="267"/>
        <end position="326"/>
    </location>
</feature>
<dbReference type="Pfam" id="PF24785">
    <property type="entry name" value="RXYLT1_C"/>
    <property type="match status" value="1"/>
</dbReference>
<evidence type="ECO:0000259" key="1">
    <source>
        <dbReference type="Pfam" id="PF24785"/>
    </source>
</evidence>
<dbReference type="InterPro" id="IPR057538">
    <property type="entry name" value="RXYLT1_C"/>
</dbReference>
<dbReference type="HOGENOM" id="CLU_688237_0_0_0"/>
<reference evidence="2" key="1">
    <citation type="journal article" date="2015" name="PeerJ">
        <title>First genomic representation of candidate bacterial phylum KSB3 points to enhanced environmental sensing as a trigger of wastewater bulking.</title>
        <authorList>
            <person name="Sekiguchi Y."/>
            <person name="Ohashi A."/>
            <person name="Parks D.H."/>
            <person name="Yamauchi T."/>
            <person name="Tyson G.W."/>
            <person name="Hugenholtz P."/>
        </authorList>
    </citation>
    <scope>NUCLEOTIDE SEQUENCE [LARGE SCALE GENOMIC DNA]</scope>
</reference>
<dbReference type="Proteomes" id="UP000030700">
    <property type="component" value="Unassembled WGS sequence"/>
</dbReference>
<accession>A0A0S6VQG3</accession>
<evidence type="ECO:0000313" key="3">
    <source>
        <dbReference type="Proteomes" id="UP000030700"/>
    </source>
</evidence>
<sequence length="399" mass="46783">MNIIISNDNSDVPPSISRRHKVLFIRSHNKVFGSAIIAGGLRMMPHVDFAQYPLWPSHYRATLKKLDDPELAWEDLQVNALHNPQMLAAQLRDSFYDVILLADHNARLFQQHHAGVMTTLKIWRNLFRNIRSNGMKNAWRDYQYLTSIHWTIAELCRFAPVAVIDFIDPPYLTSGDIDLLEYCQLYFKREIPYDRFILYHQNHQRTKSFSAEKKITLLNKVHGIPLGIRDQKFQTLQKLRTTPQDIDIFWCGKISNTLRITAVKYLQELSLQKSWKIVILEKQLTFDEYCRLIARSKITISIAGAGWDCFRHYEAVALGSLPLINRPTVDSVWWHNLPEEIFFENHFLNFAVRLETLLADDALRHHLLNRVETMIQTNALWSKIVEYILDTSLLQHYSR</sequence>
<proteinExistence type="predicted"/>
<gene>
    <name evidence="2" type="ORF">U14_00686</name>
</gene>
<keyword evidence="3" id="KW-1185">Reference proteome</keyword>
<dbReference type="EMBL" id="DF820455">
    <property type="protein sequence ID" value="GAK49464.1"/>
    <property type="molecule type" value="Genomic_DNA"/>
</dbReference>
<dbReference type="AlphaFoldDB" id="A0A0S6VQG3"/>
<name>A0A0S6VQG3_9BACT</name>
<protein>
    <recommendedName>
        <fullName evidence="1">RXYLT1 C-terminal domain-containing protein</fullName>
    </recommendedName>
</protein>